<dbReference type="Proteomes" id="UP000192328">
    <property type="component" value="Unassembled WGS sequence"/>
</dbReference>
<protein>
    <submittedName>
        <fullName evidence="1">Uncharacterized protein</fullName>
    </submittedName>
</protein>
<dbReference type="EMBL" id="FWXZ01000002">
    <property type="protein sequence ID" value="SMC53523.1"/>
    <property type="molecule type" value="Genomic_DNA"/>
</dbReference>
<reference evidence="1" key="1">
    <citation type="submission" date="2017-04" db="EMBL/GenBank/DDBJ databases">
        <authorList>
            <person name="Varghese N."/>
            <person name="Submissions S."/>
        </authorList>
    </citation>
    <scope>NUCLEOTIDE SEQUENCE</scope>
    <source>
        <strain evidence="1">WTE2008</strain>
    </source>
</reference>
<evidence type="ECO:0000313" key="1">
    <source>
        <dbReference type="EMBL" id="SMC53523.1"/>
    </source>
</evidence>
<evidence type="ECO:0000313" key="2">
    <source>
        <dbReference type="Proteomes" id="UP000192328"/>
    </source>
</evidence>
<keyword evidence="2" id="KW-1185">Reference proteome</keyword>
<sequence length="135" mass="14648">MNDLYETGISEARWWTYDIPGNTGWIIWLICTWKCLAQGISLFSALALLPAVLMVLGVAEIISERIAKLDRILPRKRLLRGFGALTAAGIIGVPVSVTGICLKANGNLPLWMLGGAALCGLFAGLIYQGFRKKEA</sequence>
<accession>A0AC61PKG1</accession>
<proteinExistence type="predicted"/>
<gene>
    <name evidence="1" type="ORF">SAMN06297397_1294</name>
</gene>
<comment type="caution">
    <text evidence="1">The sequence shown here is derived from an EMBL/GenBank/DDBJ whole genome shotgun (WGS) entry which is preliminary data.</text>
</comment>
<organism evidence="1 2">
    <name type="scientific">Aristaeella lactis</name>
    <dbReference type="NCBI Taxonomy" id="3046383"/>
    <lineage>
        <taxon>Bacteria</taxon>
        <taxon>Bacillati</taxon>
        <taxon>Bacillota</taxon>
        <taxon>Clostridia</taxon>
        <taxon>Eubacteriales</taxon>
        <taxon>Aristaeellaceae</taxon>
        <taxon>Aristaeella</taxon>
    </lineage>
</organism>
<name>A0AC61PKG1_9FIRM</name>